<dbReference type="RefSeq" id="WP_200760556.1">
    <property type="nucleotide sequence ID" value="NZ_AP023366.1"/>
</dbReference>
<dbReference type="EMBL" id="AP023366">
    <property type="protein sequence ID" value="BCJ86565.1"/>
    <property type="molecule type" value="Genomic_DNA"/>
</dbReference>
<dbReference type="Proteomes" id="UP000593802">
    <property type="component" value="Chromosome"/>
</dbReference>
<protein>
    <submittedName>
        <fullName evidence="1">Uncharacterized protein</fullName>
    </submittedName>
</protein>
<accession>A0A7I8D906</accession>
<dbReference type="KEGG" id="eff:skT53_15500"/>
<dbReference type="AlphaFoldDB" id="A0A7I8D906"/>
<dbReference type="InterPro" id="IPR013325">
    <property type="entry name" value="RNA_pol_sigma_r2"/>
</dbReference>
<sequence length="49" mass="5863">MNRTDKETQLESWMEEYGTTVLRTAYFFVKDRHLAEDIYQDVFSPTVTV</sequence>
<evidence type="ECO:0000313" key="1">
    <source>
        <dbReference type="EMBL" id="BCJ86565.1"/>
    </source>
</evidence>
<dbReference type="GO" id="GO:0003700">
    <property type="term" value="F:DNA-binding transcription factor activity"/>
    <property type="evidence" value="ECO:0007669"/>
    <property type="project" value="InterPro"/>
</dbReference>
<proteinExistence type="predicted"/>
<dbReference type="Gene3D" id="1.10.1740.10">
    <property type="match status" value="1"/>
</dbReference>
<reference evidence="1 2" key="1">
    <citation type="submission" date="2020-08" db="EMBL/GenBank/DDBJ databases">
        <title>Complete Genome Sequence of Effusibacillus dendaii Strain skT53, Isolated from Farmland soil.</title>
        <authorList>
            <person name="Konishi T."/>
            <person name="Kawasaki H."/>
        </authorList>
    </citation>
    <scope>NUCLEOTIDE SEQUENCE [LARGE SCALE GENOMIC DNA]</scope>
    <source>
        <strain evidence="2">skT53</strain>
    </source>
</reference>
<organism evidence="1 2">
    <name type="scientific">Effusibacillus dendaii</name>
    <dbReference type="NCBI Taxonomy" id="2743772"/>
    <lineage>
        <taxon>Bacteria</taxon>
        <taxon>Bacillati</taxon>
        <taxon>Bacillota</taxon>
        <taxon>Bacilli</taxon>
        <taxon>Bacillales</taxon>
        <taxon>Alicyclobacillaceae</taxon>
        <taxon>Effusibacillus</taxon>
    </lineage>
</organism>
<dbReference type="SUPFAM" id="SSF88946">
    <property type="entry name" value="Sigma2 domain of RNA polymerase sigma factors"/>
    <property type="match status" value="1"/>
</dbReference>
<gene>
    <name evidence="1" type="ORF">skT53_15500</name>
</gene>
<dbReference type="GO" id="GO:0006352">
    <property type="term" value="P:DNA-templated transcription initiation"/>
    <property type="evidence" value="ECO:0007669"/>
    <property type="project" value="InterPro"/>
</dbReference>
<keyword evidence="2" id="KW-1185">Reference proteome</keyword>
<name>A0A7I8D906_9BACL</name>
<evidence type="ECO:0000313" key="2">
    <source>
        <dbReference type="Proteomes" id="UP000593802"/>
    </source>
</evidence>